<dbReference type="Proteomes" id="UP001220662">
    <property type="component" value="Unassembled WGS sequence"/>
</dbReference>
<proteinExistence type="predicted"/>
<name>A0AAW6PDI4_9PSED</name>
<sequence>MPVIRKGVIVSGEYDGWVVLVDDDRSGDTGGFYLYFERGPNEGFDYWFENDGQLKSELTEYEISWET</sequence>
<comment type="caution">
    <text evidence="1">The sequence shown here is derived from an EMBL/GenBank/DDBJ whole genome shotgun (WGS) entry which is preliminary data.</text>
</comment>
<reference evidence="1" key="1">
    <citation type="submission" date="2023-03" db="EMBL/GenBank/DDBJ databases">
        <title>Draft assemblies of triclosan tolerant bacteria isolated from returned activated sludge.</title>
        <authorList>
            <person name="Van Hamelsveld S."/>
        </authorList>
    </citation>
    <scope>NUCLEOTIDE SEQUENCE</scope>
    <source>
        <strain evidence="1">GW210015_S63</strain>
    </source>
</reference>
<accession>A0AAW6PDI4</accession>
<evidence type="ECO:0000313" key="2">
    <source>
        <dbReference type="Proteomes" id="UP001220662"/>
    </source>
</evidence>
<gene>
    <name evidence="1" type="ORF">P3W55_28030</name>
</gene>
<organism evidence="1 2">
    <name type="scientific">Pseudomonas citronellolis</name>
    <dbReference type="NCBI Taxonomy" id="53408"/>
    <lineage>
        <taxon>Bacteria</taxon>
        <taxon>Pseudomonadati</taxon>
        <taxon>Pseudomonadota</taxon>
        <taxon>Gammaproteobacteria</taxon>
        <taxon>Pseudomonadales</taxon>
        <taxon>Pseudomonadaceae</taxon>
        <taxon>Pseudomonas</taxon>
    </lineage>
</organism>
<protein>
    <submittedName>
        <fullName evidence="1">Uncharacterized protein</fullName>
    </submittedName>
</protein>
<dbReference type="EMBL" id="JARJLR010000468">
    <property type="protein sequence ID" value="MDF3845573.1"/>
    <property type="molecule type" value="Genomic_DNA"/>
</dbReference>
<dbReference type="RefSeq" id="WP_152623793.1">
    <property type="nucleotide sequence ID" value="NZ_CP113096.1"/>
</dbReference>
<dbReference type="AlphaFoldDB" id="A0AAW6PDI4"/>
<evidence type="ECO:0000313" key="1">
    <source>
        <dbReference type="EMBL" id="MDF3845573.1"/>
    </source>
</evidence>